<gene>
    <name evidence="1" type="ORF">ERS852392_00632</name>
</gene>
<dbReference type="EMBL" id="CYYR01000003">
    <property type="protein sequence ID" value="CUN52443.1"/>
    <property type="molecule type" value="Genomic_DNA"/>
</dbReference>
<name>A0A173XLB1_9FIRM</name>
<evidence type="ECO:0000313" key="2">
    <source>
        <dbReference type="Proteomes" id="UP000095395"/>
    </source>
</evidence>
<dbReference type="AlphaFoldDB" id="A0A173XLB1"/>
<dbReference type="Proteomes" id="UP000095395">
    <property type="component" value="Unassembled WGS sequence"/>
</dbReference>
<sequence>MEFTYKEYEKLIGVLKKSGYTICGYENYLLYEKPVILRHDVDMSIEKAFEMALIEYGMGVKSTYYVLISSDFYNVYSKYNIERLRKMQLMGHTIGLHFDEERWEDNVLKAIEKEVDILEKMLEKEVVSVSMHRPSDITLKSNYEIKAGRVINSYSKTFFEEFKYVSDSRRNWREDIFKIIESGQYNRLHILTHPMWYAQNEKGAKETLSEFCKNKVYECYDILDANIRDLSQILQKEELER</sequence>
<dbReference type="RefSeq" id="WP_055301327.1">
    <property type="nucleotide sequence ID" value="NZ_CYYR01000003.1"/>
</dbReference>
<proteinExistence type="predicted"/>
<evidence type="ECO:0000313" key="1">
    <source>
        <dbReference type="EMBL" id="CUN52443.1"/>
    </source>
</evidence>
<organism evidence="1 2">
    <name type="scientific">Roseburia inulinivorans</name>
    <dbReference type="NCBI Taxonomy" id="360807"/>
    <lineage>
        <taxon>Bacteria</taxon>
        <taxon>Bacillati</taxon>
        <taxon>Bacillota</taxon>
        <taxon>Clostridia</taxon>
        <taxon>Lachnospirales</taxon>
        <taxon>Lachnospiraceae</taxon>
        <taxon>Roseburia</taxon>
    </lineage>
</organism>
<accession>A0A173XLB1</accession>
<reference evidence="1 2" key="1">
    <citation type="submission" date="2015-09" db="EMBL/GenBank/DDBJ databases">
        <authorList>
            <consortium name="Pathogen Informatics"/>
        </authorList>
    </citation>
    <scope>NUCLEOTIDE SEQUENCE [LARGE SCALE GENOMIC DNA]</scope>
    <source>
        <strain evidence="1 2">2789STDY5608835</strain>
    </source>
</reference>
<protein>
    <recommendedName>
        <fullName evidence="3">Polysaccharide deacetylase</fullName>
    </recommendedName>
</protein>
<evidence type="ECO:0008006" key="3">
    <source>
        <dbReference type="Google" id="ProtNLM"/>
    </source>
</evidence>